<evidence type="ECO:0000313" key="1">
    <source>
        <dbReference type="EMBL" id="SJZ59877.1"/>
    </source>
</evidence>
<organism evidence="1 2">
    <name type="scientific">Selenihalanaerobacter shriftii</name>
    <dbReference type="NCBI Taxonomy" id="142842"/>
    <lineage>
        <taxon>Bacteria</taxon>
        <taxon>Bacillati</taxon>
        <taxon>Bacillota</taxon>
        <taxon>Clostridia</taxon>
        <taxon>Halanaerobiales</taxon>
        <taxon>Halobacteroidaceae</taxon>
        <taxon>Selenihalanaerobacter</taxon>
    </lineage>
</organism>
<dbReference type="SUPFAM" id="SSF56507">
    <property type="entry name" value="Methionine synthase activation domain-like"/>
    <property type="match status" value="1"/>
</dbReference>
<dbReference type="InterPro" id="IPR037010">
    <property type="entry name" value="VitB12-dep_Met_synth_activ_sf"/>
</dbReference>
<proteinExistence type="predicted"/>
<dbReference type="STRING" id="142842.SAMN02745118_01307"/>
<reference evidence="2" key="1">
    <citation type="submission" date="2017-02" db="EMBL/GenBank/DDBJ databases">
        <authorList>
            <person name="Varghese N."/>
            <person name="Submissions S."/>
        </authorList>
    </citation>
    <scope>NUCLEOTIDE SEQUENCE [LARGE SCALE GENOMIC DNA]</scope>
    <source>
        <strain evidence="2">ATCC BAA-73</strain>
    </source>
</reference>
<accession>A0A1T4LYZ3</accession>
<protein>
    <submittedName>
        <fullName evidence="1">Vitamin B12 dependent methionine synthase, activation domain</fullName>
    </submittedName>
</protein>
<dbReference type="EMBL" id="FUWM01000009">
    <property type="protein sequence ID" value="SJZ59877.1"/>
    <property type="molecule type" value="Genomic_DNA"/>
</dbReference>
<gene>
    <name evidence="1" type="ORF">SAMN02745118_01307</name>
</gene>
<dbReference type="RefSeq" id="WP_078809790.1">
    <property type="nucleotide sequence ID" value="NZ_FUWM01000009.1"/>
</dbReference>
<dbReference type="Gene3D" id="3.40.109.40">
    <property type="match status" value="1"/>
</dbReference>
<sequence>MKEVLLDDIDFRINFKKLLKKLKTELQSENANRIKELANEAMEVAKPKALYKITYINEHKEDSVIIDGIEFNSRILSVNFESVQRVFPFIATSGEEIEEWSGQYNDMLESYWIDVIKDMALDAARDALKKHISEFNNPGSISKMNPGSLPEWPISEQEKLFELLEDPTEKIGVKLTSSFLMQPVKTTSGIWFPTETSFKNCQLCSREDCSNREAAYNKNLYKERYKKE</sequence>
<dbReference type="Proteomes" id="UP000190625">
    <property type="component" value="Unassembled WGS sequence"/>
</dbReference>
<dbReference type="GO" id="GO:0008705">
    <property type="term" value="F:methionine synthase activity"/>
    <property type="evidence" value="ECO:0007669"/>
    <property type="project" value="InterPro"/>
</dbReference>
<keyword evidence="2" id="KW-1185">Reference proteome</keyword>
<dbReference type="AlphaFoldDB" id="A0A1T4LYZ3"/>
<evidence type="ECO:0000313" key="2">
    <source>
        <dbReference type="Proteomes" id="UP000190625"/>
    </source>
</evidence>
<name>A0A1T4LYZ3_9FIRM</name>
<dbReference type="OrthoDB" id="5509362at2"/>